<dbReference type="AlphaFoldDB" id="A0A134A6N8"/>
<reference evidence="2" key="1">
    <citation type="submission" date="2016-01" db="EMBL/GenBank/DDBJ databases">
        <authorList>
            <person name="Mitreva M."/>
            <person name="Pepin K.H."/>
            <person name="Mihindukulasuriya K.A."/>
            <person name="Fulton R."/>
            <person name="Fronick C."/>
            <person name="O'Laughlin M."/>
            <person name="Miner T."/>
            <person name="Herter B."/>
            <person name="Rosa B.A."/>
            <person name="Cordes M."/>
            <person name="Tomlinson C."/>
            <person name="Wollam A."/>
            <person name="Palsikar V.B."/>
            <person name="Mardis E.R."/>
            <person name="Wilson R.K."/>
        </authorList>
    </citation>
    <scope>NUCLEOTIDE SEQUENCE [LARGE SCALE GENOMIC DNA]</scope>
    <source>
        <strain evidence="2">DNF01167</strain>
    </source>
</reference>
<name>A0A134A6N8_9BACL</name>
<evidence type="ECO:0000313" key="1">
    <source>
        <dbReference type="EMBL" id="KXB63365.1"/>
    </source>
</evidence>
<dbReference type="PATRIC" id="fig|1379.3.peg.149"/>
<gene>
    <name evidence="1" type="ORF">HMPREF3186_00152</name>
</gene>
<proteinExistence type="predicted"/>
<protein>
    <submittedName>
        <fullName evidence="1">Uncharacterized protein</fullName>
    </submittedName>
</protein>
<dbReference type="EMBL" id="LSDC01000013">
    <property type="protein sequence ID" value="KXB63365.1"/>
    <property type="molecule type" value="Genomic_DNA"/>
</dbReference>
<accession>A0A134A6N8</accession>
<evidence type="ECO:0000313" key="2">
    <source>
        <dbReference type="Proteomes" id="UP000070355"/>
    </source>
</evidence>
<dbReference type="Proteomes" id="UP000070355">
    <property type="component" value="Unassembled WGS sequence"/>
</dbReference>
<comment type="caution">
    <text evidence="1">The sequence shown here is derived from an EMBL/GenBank/DDBJ whole genome shotgun (WGS) entry which is preliminary data.</text>
</comment>
<organism evidence="1 2">
    <name type="scientific">Gemella haemolysans</name>
    <dbReference type="NCBI Taxonomy" id="1379"/>
    <lineage>
        <taxon>Bacteria</taxon>
        <taxon>Bacillati</taxon>
        <taxon>Bacillota</taxon>
        <taxon>Bacilli</taxon>
        <taxon>Bacillales</taxon>
        <taxon>Gemellaceae</taxon>
        <taxon>Gemella</taxon>
    </lineage>
</organism>
<sequence length="40" mass="4752">MKKFTALLFVLLIFIGLINYDDKINSELEKSNSECFYNIY</sequence>